<name>A0A8R7UDN4_TRIUA</name>
<keyword evidence="2" id="KW-1185">Reference proteome</keyword>
<dbReference type="Gramene" id="TuG1812G0500001155.01.T01">
    <property type="protein sequence ID" value="TuG1812G0500001155.01.T01.cds470608"/>
    <property type="gene ID" value="TuG1812G0500001155.01"/>
</dbReference>
<accession>A0A8R7UDN4</accession>
<protein>
    <submittedName>
        <fullName evidence="1">Uncharacterized protein</fullName>
    </submittedName>
</protein>
<dbReference type="Gramene" id="TuG1812G0500001155.01.T02">
    <property type="protein sequence ID" value="TuG1812G0500001155.01.T02.cds470608"/>
    <property type="gene ID" value="TuG1812G0500001155.01"/>
</dbReference>
<evidence type="ECO:0000313" key="2">
    <source>
        <dbReference type="Proteomes" id="UP000015106"/>
    </source>
</evidence>
<reference evidence="2" key="1">
    <citation type="journal article" date="2013" name="Nature">
        <title>Draft genome of the wheat A-genome progenitor Triticum urartu.</title>
        <authorList>
            <person name="Ling H.Q."/>
            <person name="Zhao S."/>
            <person name="Liu D."/>
            <person name="Wang J."/>
            <person name="Sun H."/>
            <person name="Zhang C."/>
            <person name="Fan H."/>
            <person name="Li D."/>
            <person name="Dong L."/>
            <person name="Tao Y."/>
            <person name="Gao C."/>
            <person name="Wu H."/>
            <person name="Li Y."/>
            <person name="Cui Y."/>
            <person name="Guo X."/>
            <person name="Zheng S."/>
            <person name="Wang B."/>
            <person name="Yu K."/>
            <person name="Liang Q."/>
            <person name="Yang W."/>
            <person name="Lou X."/>
            <person name="Chen J."/>
            <person name="Feng M."/>
            <person name="Jian J."/>
            <person name="Zhang X."/>
            <person name="Luo G."/>
            <person name="Jiang Y."/>
            <person name="Liu J."/>
            <person name="Wang Z."/>
            <person name="Sha Y."/>
            <person name="Zhang B."/>
            <person name="Wu H."/>
            <person name="Tang D."/>
            <person name="Shen Q."/>
            <person name="Xue P."/>
            <person name="Zou S."/>
            <person name="Wang X."/>
            <person name="Liu X."/>
            <person name="Wang F."/>
            <person name="Yang Y."/>
            <person name="An X."/>
            <person name="Dong Z."/>
            <person name="Zhang K."/>
            <person name="Zhang X."/>
            <person name="Luo M.C."/>
            <person name="Dvorak J."/>
            <person name="Tong Y."/>
            <person name="Wang J."/>
            <person name="Yang H."/>
            <person name="Li Z."/>
            <person name="Wang D."/>
            <person name="Zhang A."/>
            <person name="Wang J."/>
        </authorList>
    </citation>
    <scope>NUCLEOTIDE SEQUENCE</scope>
    <source>
        <strain evidence="2">cv. G1812</strain>
    </source>
</reference>
<organism evidence="1 2">
    <name type="scientific">Triticum urartu</name>
    <name type="common">Red wild einkorn</name>
    <name type="synonym">Crithodium urartu</name>
    <dbReference type="NCBI Taxonomy" id="4572"/>
    <lineage>
        <taxon>Eukaryota</taxon>
        <taxon>Viridiplantae</taxon>
        <taxon>Streptophyta</taxon>
        <taxon>Embryophyta</taxon>
        <taxon>Tracheophyta</taxon>
        <taxon>Spermatophyta</taxon>
        <taxon>Magnoliopsida</taxon>
        <taxon>Liliopsida</taxon>
        <taxon>Poales</taxon>
        <taxon>Poaceae</taxon>
        <taxon>BOP clade</taxon>
        <taxon>Pooideae</taxon>
        <taxon>Triticodae</taxon>
        <taxon>Triticeae</taxon>
        <taxon>Triticinae</taxon>
        <taxon>Triticum</taxon>
    </lineage>
</organism>
<dbReference type="AlphaFoldDB" id="A0A8R7UDN4"/>
<reference evidence="1" key="3">
    <citation type="submission" date="2022-06" db="UniProtKB">
        <authorList>
            <consortium name="EnsemblPlants"/>
        </authorList>
    </citation>
    <scope>IDENTIFICATION</scope>
</reference>
<dbReference type="EnsemblPlants" id="TuG1812G0500001155.01.T02">
    <property type="protein sequence ID" value="TuG1812G0500001155.01.T02.cds470608"/>
    <property type="gene ID" value="TuG1812G0500001155.01"/>
</dbReference>
<sequence>MAFGILLGKFSFVRRPNLFQGFSSDHVFQVSVLSPFLGFLEVLLKWLF</sequence>
<reference evidence="1" key="2">
    <citation type="submission" date="2018-03" db="EMBL/GenBank/DDBJ databases">
        <title>The Triticum urartu genome reveals the dynamic nature of wheat genome evolution.</title>
        <authorList>
            <person name="Ling H."/>
            <person name="Ma B."/>
            <person name="Shi X."/>
            <person name="Liu H."/>
            <person name="Dong L."/>
            <person name="Sun H."/>
            <person name="Cao Y."/>
            <person name="Gao Q."/>
            <person name="Zheng S."/>
            <person name="Li Y."/>
            <person name="Yu Y."/>
            <person name="Du H."/>
            <person name="Qi M."/>
            <person name="Li Y."/>
            <person name="Yu H."/>
            <person name="Cui Y."/>
            <person name="Wang N."/>
            <person name="Chen C."/>
            <person name="Wu H."/>
            <person name="Zhao Y."/>
            <person name="Zhang J."/>
            <person name="Li Y."/>
            <person name="Zhou W."/>
            <person name="Zhang B."/>
            <person name="Hu W."/>
            <person name="Eijk M."/>
            <person name="Tang J."/>
            <person name="Witsenboer H."/>
            <person name="Zhao S."/>
            <person name="Li Z."/>
            <person name="Zhang A."/>
            <person name="Wang D."/>
            <person name="Liang C."/>
        </authorList>
    </citation>
    <scope>NUCLEOTIDE SEQUENCE [LARGE SCALE GENOMIC DNA]</scope>
    <source>
        <strain evidence="1">cv. G1812</strain>
    </source>
</reference>
<proteinExistence type="predicted"/>
<dbReference type="Proteomes" id="UP000015106">
    <property type="component" value="Chromosome 5"/>
</dbReference>
<dbReference type="EnsemblPlants" id="TuG1812G0500001155.01.T01">
    <property type="protein sequence ID" value="TuG1812G0500001155.01.T01.cds470608"/>
    <property type="gene ID" value="TuG1812G0500001155.01"/>
</dbReference>
<evidence type="ECO:0000313" key="1">
    <source>
        <dbReference type="EnsemblPlants" id="TuG1812G0500001155.01.T01.cds470608"/>
    </source>
</evidence>